<proteinExistence type="predicted"/>
<name>A0A815YF49_9BILA</name>
<organism evidence="3 6">
    <name type="scientific">Didymodactylos carnosus</name>
    <dbReference type="NCBI Taxonomy" id="1234261"/>
    <lineage>
        <taxon>Eukaryota</taxon>
        <taxon>Metazoa</taxon>
        <taxon>Spiralia</taxon>
        <taxon>Gnathifera</taxon>
        <taxon>Rotifera</taxon>
        <taxon>Eurotatoria</taxon>
        <taxon>Bdelloidea</taxon>
        <taxon>Philodinida</taxon>
        <taxon>Philodinidae</taxon>
        <taxon>Didymodactylos</taxon>
    </lineage>
</organism>
<evidence type="ECO:0000256" key="1">
    <source>
        <dbReference type="SAM" id="SignalP"/>
    </source>
</evidence>
<evidence type="ECO:0000313" key="2">
    <source>
        <dbReference type="EMBL" id="CAF1430913.1"/>
    </source>
</evidence>
<dbReference type="Proteomes" id="UP000681722">
    <property type="component" value="Unassembled WGS sequence"/>
</dbReference>
<dbReference type="EMBL" id="CAJOBC010095496">
    <property type="protein sequence ID" value="CAF4433081.1"/>
    <property type="molecule type" value="Genomic_DNA"/>
</dbReference>
<evidence type="ECO:0000313" key="3">
    <source>
        <dbReference type="EMBL" id="CAF1569943.1"/>
    </source>
</evidence>
<dbReference type="Proteomes" id="UP000663829">
    <property type="component" value="Unassembled WGS sequence"/>
</dbReference>
<evidence type="ECO:0000313" key="5">
    <source>
        <dbReference type="EMBL" id="CAF4433081.1"/>
    </source>
</evidence>
<feature type="chain" id="PRO_5044132158" evidence="1">
    <location>
        <begin position="25"/>
        <end position="85"/>
    </location>
</feature>
<dbReference type="EMBL" id="CAJOBA010049930">
    <property type="protein sequence ID" value="CAF4229027.1"/>
    <property type="molecule type" value="Genomic_DNA"/>
</dbReference>
<keyword evidence="6" id="KW-1185">Reference proteome</keyword>
<sequence length="85" mass="9828">MLASRIILCSLLISLLLVNYRCEAQGEIRQAVRDKTNRKINEGKQDVRYVKNRARAPVDRANAGINRKTQNTKRKMKQIKQVMDS</sequence>
<dbReference type="EMBL" id="CAJNOQ010029667">
    <property type="protein sequence ID" value="CAF1569943.1"/>
    <property type="molecule type" value="Genomic_DNA"/>
</dbReference>
<protein>
    <submittedName>
        <fullName evidence="3">Uncharacterized protein</fullName>
    </submittedName>
</protein>
<dbReference type="Proteomes" id="UP000677228">
    <property type="component" value="Unassembled WGS sequence"/>
</dbReference>
<dbReference type="Proteomes" id="UP000682733">
    <property type="component" value="Unassembled WGS sequence"/>
</dbReference>
<accession>A0A815YF49</accession>
<dbReference type="OrthoDB" id="10055195at2759"/>
<comment type="caution">
    <text evidence="3">The sequence shown here is derived from an EMBL/GenBank/DDBJ whole genome shotgun (WGS) entry which is preliminary data.</text>
</comment>
<reference evidence="3" key="1">
    <citation type="submission" date="2021-02" db="EMBL/GenBank/DDBJ databases">
        <authorList>
            <person name="Nowell W R."/>
        </authorList>
    </citation>
    <scope>NUCLEOTIDE SEQUENCE</scope>
</reference>
<feature type="signal peptide" evidence="1">
    <location>
        <begin position="1"/>
        <end position="24"/>
    </location>
</feature>
<dbReference type="EMBL" id="CAJNOK010028145">
    <property type="protein sequence ID" value="CAF1430913.1"/>
    <property type="molecule type" value="Genomic_DNA"/>
</dbReference>
<keyword evidence="1" id="KW-0732">Signal</keyword>
<evidence type="ECO:0000313" key="6">
    <source>
        <dbReference type="Proteomes" id="UP000663829"/>
    </source>
</evidence>
<dbReference type="AlphaFoldDB" id="A0A815YF49"/>
<gene>
    <name evidence="3" type="ORF">GPM918_LOCUS40329</name>
    <name evidence="2" type="ORF">OVA965_LOCUS34040</name>
    <name evidence="5" type="ORF">SRO942_LOCUS41265</name>
    <name evidence="4" type="ORF">TMI583_LOCUS34949</name>
</gene>
<evidence type="ECO:0000313" key="4">
    <source>
        <dbReference type="EMBL" id="CAF4229027.1"/>
    </source>
</evidence>